<feature type="compositionally biased region" description="Low complexity" evidence="1">
    <location>
        <begin position="240"/>
        <end position="251"/>
    </location>
</feature>
<proteinExistence type="predicted"/>
<dbReference type="Proteomes" id="UP001151760">
    <property type="component" value="Unassembled WGS sequence"/>
</dbReference>
<dbReference type="EMBL" id="BQNB010019152">
    <property type="protein sequence ID" value="GJT82272.1"/>
    <property type="molecule type" value="Genomic_DNA"/>
</dbReference>
<protein>
    <recommendedName>
        <fullName evidence="4">Synaptobrevin, longin-like domain protein</fullName>
    </recommendedName>
</protein>
<feature type="compositionally biased region" description="Polar residues" evidence="1">
    <location>
        <begin position="252"/>
        <end position="270"/>
    </location>
</feature>
<evidence type="ECO:0008006" key="4">
    <source>
        <dbReference type="Google" id="ProtNLM"/>
    </source>
</evidence>
<reference evidence="2" key="2">
    <citation type="submission" date="2022-01" db="EMBL/GenBank/DDBJ databases">
        <authorList>
            <person name="Yamashiro T."/>
            <person name="Shiraishi A."/>
            <person name="Satake H."/>
            <person name="Nakayama K."/>
        </authorList>
    </citation>
    <scope>NUCLEOTIDE SEQUENCE</scope>
</reference>
<organism evidence="2 3">
    <name type="scientific">Tanacetum coccineum</name>
    <dbReference type="NCBI Taxonomy" id="301880"/>
    <lineage>
        <taxon>Eukaryota</taxon>
        <taxon>Viridiplantae</taxon>
        <taxon>Streptophyta</taxon>
        <taxon>Embryophyta</taxon>
        <taxon>Tracheophyta</taxon>
        <taxon>Spermatophyta</taxon>
        <taxon>Magnoliopsida</taxon>
        <taxon>eudicotyledons</taxon>
        <taxon>Gunneridae</taxon>
        <taxon>Pentapetalae</taxon>
        <taxon>asterids</taxon>
        <taxon>campanulids</taxon>
        <taxon>Asterales</taxon>
        <taxon>Asteraceae</taxon>
        <taxon>Asteroideae</taxon>
        <taxon>Anthemideae</taxon>
        <taxon>Anthemidinae</taxon>
        <taxon>Tanacetum</taxon>
    </lineage>
</organism>
<accession>A0ABQ5H4V0</accession>
<name>A0ABQ5H4V0_9ASTR</name>
<reference evidence="2" key="1">
    <citation type="journal article" date="2022" name="Int. J. Mol. Sci.">
        <title>Draft Genome of Tanacetum Coccineum: Genomic Comparison of Closely Related Tanacetum-Family Plants.</title>
        <authorList>
            <person name="Yamashiro T."/>
            <person name="Shiraishi A."/>
            <person name="Nakayama K."/>
            <person name="Satake H."/>
        </authorList>
    </citation>
    <scope>NUCLEOTIDE SEQUENCE</scope>
</reference>
<evidence type="ECO:0000256" key="1">
    <source>
        <dbReference type="SAM" id="MobiDB-lite"/>
    </source>
</evidence>
<feature type="region of interest" description="Disordered" evidence="1">
    <location>
        <begin position="230"/>
        <end position="270"/>
    </location>
</feature>
<keyword evidence="3" id="KW-1185">Reference proteome</keyword>
<evidence type="ECO:0000313" key="3">
    <source>
        <dbReference type="Proteomes" id="UP001151760"/>
    </source>
</evidence>
<sequence>MANLEFCDTHNMVAYLHKTEGSEGFHQIVDFLNTSHIKYALTENPTIHVSLIQQFWQTAAANTLDSGEVQITATIDGKVKLVSEASIRRHLKLEDSDGITTLPNTEIFEQLTLMGYVSNSDKLTFQKGHFSPQWRFLIHTILHCLSPKKTAWEQFSSNIATAIICLATNRTFNFSKMIFEGMVKNLDSKSKFLINMRRASKGYTGVDIPLFPTMLVQGLILQGEGSTVLVESHHTPSGAPTTSQPPLSSPSRIPTRQETKVPQPSSPTYTNVADEAAFTSVDVVHGGAATTVSSIDAGHGGGNIPKSLTMSL</sequence>
<gene>
    <name evidence="2" type="ORF">Tco_1056614</name>
</gene>
<comment type="caution">
    <text evidence="2">The sequence shown here is derived from an EMBL/GenBank/DDBJ whole genome shotgun (WGS) entry which is preliminary data.</text>
</comment>
<evidence type="ECO:0000313" key="2">
    <source>
        <dbReference type="EMBL" id="GJT82272.1"/>
    </source>
</evidence>